<dbReference type="EMBL" id="JADINF010000117">
    <property type="protein sequence ID" value="MBO8424289.1"/>
    <property type="molecule type" value="Genomic_DNA"/>
</dbReference>
<sequence>MKRIERIITVVLLLTVLVLPVTFLTACDESEETEDPVDGYYVEKTERYYLDELSTVVLDLPLGLLFDPYESYFEFRPDGTMKIRAILKSAMLANISSILVKYDIDLSGINLQSTVDTYVVELMPSFTLKDIPFSLRLLDATLGIKVLGFDTEHKGIRELCDSLAENASLPSTLDLPAGLGLEYEGTYVMKDLTSVTTGKVYKAAFTGGSAENGEPYGVMTFGENAEGKKTVDLHVEFIKADVVGVAL</sequence>
<dbReference type="PROSITE" id="PS51257">
    <property type="entry name" value="PROKAR_LIPOPROTEIN"/>
    <property type="match status" value="1"/>
</dbReference>
<organism evidence="1 2">
    <name type="scientific">Candidatus Stercoripulliclostridium pullicola</name>
    <dbReference type="NCBI Taxonomy" id="2840953"/>
    <lineage>
        <taxon>Bacteria</taxon>
        <taxon>Bacillati</taxon>
        <taxon>Bacillota</taxon>
        <taxon>Clostridia</taxon>
        <taxon>Eubacteriales</taxon>
        <taxon>Candidatus Stercoripulliclostridium</taxon>
    </lineage>
</organism>
<protein>
    <submittedName>
        <fullName evidence="1">Uncharacterized protein</fullName>
    </submittedName>
</protein>
<accession>A0A940DH63</accession>
<dbReference type="AlphaFoldDB" id="A0A940DH63"/>
<dbReference type="Proteomes" id="UP000727857">
    <property type="component" value="Unassembled WGS sequence"/>
</dbReference>
<reference evidence="1" key="1">
    <citation type="submission" date="2020-10" db="EMBL/GenBank/DDBJ databases">
        <authorList>
            <person name="Gilroy R."/>
        </authorList>
    </citation>
    <scope>NUCLEOTIDE SEQUENCE</scope>
    <source>
        <strain evidence="1">517</strain>
    </source>
</reference>
<reference evidence="1" key="2">
    <citation type="journal article" date="2021" name="PeerJ">
        <title>Extensive microbial diversity within the chicken gut microbiome revealed by metagenomics and culture.</title>
        <authorList>
            <person name="Gilroy R."/>
            <person name="Ravi A."/>
            <person name="Getino M."/>
            <person name="Pursley I."/>
            <person name="Horton D.L."/>
            <person name="Alikhan N.F."/>
            <person name="Baker D."/>
            <person name="Gharbi K."/>
            <person name="Hall N."/>
            <person name="Watson M."/>
            <person name="Adriaenssens E.M."/>
            <person name="Foster-Nyarko E."/>
            <person name="Jarju S."/>
            <person name="Secka A."/>
            <person name="Antonio M."/>
            <person name="Oren A."/>
            <person name="Chaudhuri R.R."/>
            <person name="La Ragione R."/>
            <person name="Hildebrand F."/>
            <person name="Pallen M.J."/>
        </authorList>
    </citation>
    <scope>NUCLEOTIDE SEQUENCE</scope>
    <source>
        <strain evidence="1">517</strain>
    </source>
</reference>
<evidence type="ECO:0000313" key="1">
    <source>
        <dbReference type="EMBL" id="MBO8424289.1"/>
    </source>
</evidence>
<proteinExistence type="predicted"/>
<gene>
    <name evidence="1" type="ORF">IAB16_04665</name>
</gene>
<name>A0A940DH63_9FIRM</name>
<evidence type="ECO:0000313" key="2">
    <source>
        <dbReference type="Proteomes" id="UP000727857"/>
    </source>
</evidence>
<comment type="caution">
    <text evidence="1">The sequence shown here is derived from an EMBL/GenBank/DDBJ whole genome shotgun (WGS) entry which is preliminary data.</text>
</comment>